<dbReference type="InterPro" id="IPR036396">
    <property type="entry name" value="Cyt_P450_sf"/>
</dbReference>
<keyword evidence="11 14" id="KW-0503">Monooxygenase</keyword>
<dbReference type="SUPFAM" id="SSF48264">
    <property type="entry name" value="Cytochrome P450"/>
    <property type="match status" value="1"/>
</dbReference>
<dbReference type="InterPro" id="IPR017972">
    <property type="entry name" value="Cyt_P450_CS"/>
</dbReference>
<evidence type="ECO:0000256" key="9">
    <source>
        <dbReference type="ARBA" id="ARBA00023002"/>
    </source>
</evidence>
<dbReference type="Gene3D" id="1.10.630.10">
    <property type="entry name" value="Cytochrome P450"/>
    <property type="match status" value="1"/>
</dbReference>
<evidence type="ECO:0000256" key="2">
    <source>
        <dbReference type="ARBA" id="ARBA00004370"/>
    </source>
</evidence>
<evidence type="ECO:0000256" key="8">
    <source>
        <dbReference type="ARBA" id="ARBA00022989"/>
    </source>
</evidence>
<reference evidence="15 16" key="1">
    <citation type="journal article" date="2019" name="Nat. Ecol. Evol.">
        <title>Megaphylogeny resolves global patterns of mushroom evolution.</title>
        <authorList>
            <person name="Varga T."/>
            <person name="Krizsan K."/>
            <person name="Foldi C."/>
            <person name="Dima B."/>
            <person name="Sanchez-Garcia M."/>
            <person name="Sanchez-Ramirez S."/>
            <person name="Szollosi G.J."/>
            <person name="Szarkandi J.G."/>
            <person name="Papp V."/>
            <person name="Albert L."/>
            <person name="Andreopoulos W."/>
            <person name="Angelini C."/>
            <person name="Antonin V."/>
            <person name="Barry K.W."/>
            <person name="Bougher N.L."/>
            <person name="Buchanan P."/>
            <person name="Buyck B."/>
            <person name="Bense V."/>
            <person name="Catcheside P."/>
            <person name="Chovatia M."/>
            <person name="Cooper J."/>
            <person name="Damon W."/>
            <person name="Desjardin D."/>
            <person name="Finy P."/>
            <person name="Geml J."/>
            <person name="Haridas S."/>
            <person name="Hughes K."/>
            <person name="Justo A."/>
            <person name="Karasinski D."/>
            <person name="Kautmanova I."/>
            <person name="Kiss B."/>
            <person name="Kocsube S."/>
            <person name="Kotiranta H."/>
            <person name="LaButti K.M."/>
            <person name="Lechner B.E."/>
            <person name="Liimatainen K."/>
            <person name="Lipzen A."/>
            <person name="Lukacs Z."/>
            <person name="Mihaltcheva S."/>
            <person name="Morgado L.N."/>
            <person name="Niskanen T."/>
            <person name="Noordeloos M.E."/>
            <person name="Ohm R.A."/>
            <person name="Ortiz-Santana B."/>
            <person name="Ovrebo C."/>
            <person name="Racz N."/>
            <person name="Riley R."/>
            <person name="Savchenko A."/>
            <person name="Shiryaev A."/>
            <person name="Soop K."/>
            <person name="Spirin V."/>
            <person name="Szebenyi C."/>
            <person name="Tomsovsky M."/>
            <person name="Tulloss R.E."/>
            <person name="Uehling J."/>
            <person name="Grigoriev I.V."/>
            <person name="Vagvolgyi C."/>
            <person name="Papp T."/>
            <person name="Martin F.M."/>
            <person name="Miettinen O."/>
            <person name="Hibbett D.S."/>
            <person name="Nagy L.G."/>
        </authorList>
    </citation>
    <scope>NUCLEOTIDE SEQUENCE [LARGE SCALE GENOMIC DNA]</scope>
    <source>
        <strain evidence="15 16">CBS 962.96</strain>
    </source>
</reference>
<dbReference type="InterPro" id="IPR002401">
    <property type="entry name" value="Cyt_P450_E_grp-I"/>
</dbReference>
<dbReference type="Proteomes" id="UP000297245">
    <property type="component" value="Unassembled WGS sequence"/>
</dbReference>
<dbReference type="InterPro" id="IPR001128">
    <property type="entry name" value="Cyt_P450"/>
</dbReference>
<name>A0A4V4HG00_DENBC</name>
<dbReference type="EMBL" id="ML179167">
    <property type="protein sequence ID" value="THU96865.1"/>
    <property type="molecule type" value="Genomic_DNA"/>
</dbReference>
<keyword evidence="7 13" id="KW-0479">Metal-binding</keyword>
<keyword evidence="6" id="KW-0812">Transmembrane</keyword>
<feature type="binding site" description="axial binding residue" evidence="13">
    <location>
        <position position="374"/>
    </location>
    <ligand>
        <name>heme</name>
        <dbReference type="ChEBI" id="CHEBI:30413"/>
    </ligand>
    <ligandPart>
        <name>Fe</name>
        <dbReference type="ChEBI" id="CHEBI:18248"/>
    </ligandPart>
</feature>
<evidence type="ECO:0000256" key="12">
    <source>
        <dbReference type="ARBA" id="ARBA00023136"/>
    </source>
</evidence>
<dbReference type="PRINTS" id="PR00385">
    <property type="entry name" value="P450"/>
</dbReference>
<evidence type="ECO:0000313" key="16">
    <source>
        <dbReference type="Proteomes" id="UP000297245"/>
    </source>
</evidence>
<comment type="subcellular location">
    <subcellularLocation>
        <location evidence="2">Membrane</location>
    </subcellularLocation>
</comment>
<dbReference type="PROSITE" id="PS00086">
    <property type="entry name" value="CYTOCHROME_P450"/>
    <property type="match status" value="1"/>
</dbReference>
<keyword evidence="10 13" id="KW-0408">Iron</keyword>
<keyword evidence="9 14" id="KW-0560">Oxidoreductase</keyword>
<evidence type="ECO:0000256" key="4">
    <source>
        <dbReference type="ARBA" id="ARBA00010617"/>
    </source>
</evidence>
<dbReference type="InterPro" id="IPR050121">
    <property type="entry name" value="Cytochrome_P450_monoxygenase"/>
</dbReference>
<evidence type="ECO:0000256" key="11">
    <source>
        <dbReference type="ARBA" id="ARBA00023033"/>
    </source>
</evidence>
<evidence type="ECO:0000256" key="1">
    <source>
        <dbReference type="ARBA" id="ARBA00001971"/>
    </source>
</evidence>
<protein>
    <submittedName>
        <fullName evidence="15">Cytochrome P450</fullName>
    </submittedName>
</protein>
<dbReference type="Pfam" id="PF00067">
    <property type="entry name" value="p450"/>
    <property type="match status" value="1"/>
</dbReference>
<dbReference type="PRINTS" id="PR00463">
    <property type="entry name" value="EP450I"/>
</dbReference>
<accession>A0A4V4HG00</accession>
<evidence type="ECO:0000256" key="10">
    <source>
        <dbReference type="ARBA" id="ARBA00023004"/>
    </source>
</evidence>
<organism evidence="15 16">
    <name type="scientific">Dendrothele bispora (strain CBS 962.96)</name>
    <dbReference type="NCBI Taxonomy" id="1314807"/>
    <lineage>
        <taxon>Eukaryota</taxon>
        <taxon>Fungi</taxon>
        <taxon>Dikarya</taxon>
        <taxon>Basidiomycota</taxon>
        <taxon>Agaricomycotina</taxon>
        <taxon>Agaricomycetes</taxon>
        <taxon>Agaricomycetidae</taxon>
        <taxon>Agaricales</taxon>
        <taxon>Agaricales incertae sedis</taxon>
        <taxon>Dendrothele</taxon>
    </lineage>
</organism>
<keyword evidence="16" id="KW-1185">Reference proteome</keyword>
<keyword evidence="8" id="KW-1133">Transmembrane helix</keyword>
<comment type="pathway">
    <text evidence="3">Secondary metabolite biosynthesis; terpenoid biosynthesis.</text>
</comment>
<proteinExistence type="inferred from homology"/>
<dbReference type="PANTHER" id="PTHR24305:SF166">
    <property type="entry name" value="CYTOCHROME P450 12A4, MITOCHONDRIAL-RELATED"/>
    <property type="match status" value="1"/>
</dbReference>
<evidence type="ECO:0000256" key="13">
    <source>
        <dbReference type="PIRSR" id="PIRSR602401-1"/>
    </source>
</evidence>
<evidence type="ECO:0000256" key="5">
    <source>
        <dbReference type="ARBA" id="ARBA00022617"/>
    </source>
</evidence>
<comment type="cofactor">
    <cofactor evidence="1 13">
        <name>heme</name>
        <dbReference type="ChEBI" id="CHEBI:30413"/>
    </cofactor>
</comment>
<dbReference type="GO" id="GO:0004497">
    <property type="term" value="F:monooxygenase activity"/>
    <property type="evidence" value="ECO:0007669"/>
    <property type="project" value="UniProtKB-KW"/>
</dbReference>
<evidence type="ECO:0000256" key="3">
    <source>
        <dbReference type="ARBA" id="ARBA00004721"/>
    </source>
</evidence>
<dbReference type="GO" id="GO:0005506">
    <property type="term" value="F:iron ion binding"/>
    <property type="evidence" value="ECO:0007669"/>
    <property type="project" value="InterPro"/>
</dbReference>
<evidence type="ECO:0000313" key="15">
    <source>
        <dbReference type="EMBL" id="THU96865.1"/>
    </source>
</evidence>
<dbReference type="GO" id="GO:0016705">
    <property type="term" value="F:oxidoreductase activity, acting on paired donors, with incorporation or reduction of molecular oxygen"/>
    <property type="evidence" value="ECO:0007669"/>
    <property type="project" value="InterPro"/>
</dbReference>
<dbReference type="OrthoDB" id="1470350at2759"/>
<dbReference type="GO" id="GO:0020037">
    <property type="term" value="F:heme binding"/>
    <property type="evidence" value="ECO:0007669"/>
    <property type="project" value="InterPro"/>
</dbReference>
<keyword evidence="12" id="KW-0472">Membrane</keyword>
<evidence type="ECO:0000256" key="6">
    <source>
        <dbReference type="ARBA" id="ARBA00022692"/>
    </source>
</evidence>
<dbReference type="PANTHER" id="PTHR24305">
    <property type="entry name" value="CYTOCHROME P450"/>
    <property type="match status" value="1"/>
</dbReference>
<dbReference type="AlphaFoldDB" id="A0A4V4HG00"/>
<evidence type="ECO:0000256" key="14">
    <source>
        <dbReference type="RuleBase" id="RU000461"/>
    </source>
</evidence>
<comment type="similarity">
    <text evidence="4 14">Belongs to the cytochrome P450 family.</text>
</comment>
<evidence type="ECO:0000256" key="7">
    <source>
        <dbReference type="ARBA" id="ARBA00022723"/>
    </source>
</evidence>
<gene>
    <name evidence="15" type="ORF">K435DRAFT_838877</name>
</gene>
<sequence length="433" mass="49098">MHLHDLHRNYGPVVRIGPNELHFSTAEAYKDIYHHGSKFLKDEGFYEMFGESLGSFGTVDPVFHRTRRDTMNPLFSRRAILKFESSIRARANQLMQVLSSKQGQLIDLSSAFRAMTLDVIYDYIYGEDAGAISCPDFEHPIISNTEAVNVGAGVQRHMSIVVRQSSLPDFIRRRIVMSIFPDLIKVIETRAIEFFERKAKVQLADEGETILSRIVDIENPFLQSLIEETQTLTFAGTDTVANACFTGCFYVHSDPEILKKVRGELKEAWPDPNMDLPYDTLEKLPYLTAVIKESLRLSHGVPVGLLRVVGPDSAVVGGYQVPQGTIVSVGATFMHWNPQVFPEPFKFNPDRWLQEQTRELDTYLVPFSRGPRQCIGMNLAWCELFLILGHLFRKLDIEIKDLTIQDMQDIRFYFVSVLAGAKHLRGIVKGALA</sequence>
<dbReference type="CDD" id="cd11062">
    <property type="entry name" value="CYP58-like"/>
    <property type="match status" value="1"/>
</dbReference>
<keyword evidence="5 13" id="KW-0349">Heme</keyword>
<dbReference type="GO" id="GO:0016020">
    <property type="term" value="C:membrane"/>
    <property type="evidence" value="ECO:0007669"/>
    <property type="project" value="UniProtKB-SubCell"/>
</dbReference>